<sequence>MNSASGLGATKLPTRSLQWSESFVKVLKATVLNIHVHVAVASAKKLAQAPMRNLLLNSAPFYFLFLFFLLHRVGAAMAAAEEQSPDRRISFLTVTTVPEALQGSEKEQSCYPPYLDIDKHKKFPLGPIHSGVNMYRGRDIPQFPLGQDGKGHDASRMRDALLCIRNSEGVVRSSYGHPSYKYEAKDFPNGDPRWIHFMIKPTTQRPCIHIKIAREGRSQGEATQWVTWECNAENIAQREGDIDLLLATGDDPNVKIELPDDGRIQELASKNQLWATSLQLRTDERNCPVWKGITPAEIDKLCADAELKDAGDITHMTDQEACIVALHRTNELSLYVETDDRCQPALEKFFAFARTAFFLTAHLGTFWYYRMACPNTDIHSASYPFSDIPPPRWLVETWRVEYQDGVAVSFEPVRWSKYARVLDGIYGDHDTCAFEIRLGRARESRVNDQDFADLEQPRPLRSSTMSNECYDVMHAAIMTQEPLSWVKKIGEGEGARGGWKVRGDRGIFGSRGGGRRGRGGDRARSGGFGGGSGGGGGGDGEKNDGGEGDRGDRGARGPRGIVGSRGGGRHSRGGGRARGGGFGKVGGRTLS</sequence>
<evidence type="ECO:0000313" key="1">
    <source>
        <dbReference type="EMBL" id="KAK3681502.1"/>
    </source>
</evidence>
<keyword evidence="2" id="KW-1185">Reference proteome</keyword>
<proteinExistence type="predicted"/>
<protein>
    <submittedName>
        <fullName evidence="1">Uncharacterized protein</fullName>
    </submittedName>
</protein>
<name>A0ACC3MA91_9PEZI</name>
<organism evidence="1 2">
    <name type="scientific">Vermiconidia calcicola</name>
    <dbReference type="NCBI Taxonomy" id="1690605"/>
    <lineage>
        <taxon>Eukaryota</taxon>
        <taxon>Fungi</taxon>
        <taxon>Dikarya</taxon>
        <taxon>Ascomycota</taxon>
        <taxon>Pezizomycotina</taxon>
        <taxon>Dothideomycetes</taxon>
        <taxon>Dothideomycetidae</taxon>
        <taxon>Mycosphaerellales</taxon>
        <taxon>Extremaceae</taxon>
        <taxon>Vermiconidia</taxon>
    </lineage>
</organism>
<reference evidence="1" key="1">
    <citation type="submission" date="2023-07" db="EMBL/GenBank/DDBJ databases">
        <title>Black Yeasts Isolated from many extreme environments.</title>
        <authorList>
            <person name="Coleine C."/>
            <person name="Stajich J.E."/>
            <person name="Selbmann L."/>
        </authorList>
    </citation>
    <scope>NUCLEOTIDE SEQUENCE</scope>
    <source>
        <strain evidence="1">CCFEE 5714</strain>
    </source>
</reference>
<evidence type="ECO:0000313" key="2">
    <source>
        <dbReference type="Proteomes" id="UP001281147"/>
    </source>
</evidence>
<dbReference type="Proteomes" id="UP001281147">
    <property type="component" value="Unassembled WGS sequence"/>
</dbReference>
<dbReference type="EMBL" id="JAUTXU010000402">
    <property type="protein sequence ID" value="KAK3681502.1"/>
    <property type="molecule type" value="Genomic_DNA"/>
</dbReference>
<accession>A0ACC3MA91</accession>
<gene>
    <name evidence="1" type="ORF">LTR37_020895</name>
</gene>
<comment type="caution">
    <text evidence="1">The sequence shown here is derived from an EMBL/GenBank/DDBJ whole genome shotgun (WGS) entry which is preliminary data.</text>
</comment>